<dbReference type="GO" id="GO:0046872">
    <property type="term" value="F:metal ion binding"/>
    <property type="evidence" value="ECO:0007669"/>
    <property type="project" value="UniProtKB-KW"/>
</dbReference>
<evidence type="ECO:0000256" key="8">
    <source>
        <dbReference type="ARBA" id="ARBA00022801"/>
    </source>
</evidence>
<dbReference type="InterPro" id="IPR052348">
    <property type="entry name" value="Metallopeptidase_M50B"/>
</dbReference>
<keyword evidence="6 13" id="KW-0812">Transmembrane</keyword>
<accession>A0A8J3ZHH6</accession>
<evidence type="ECO:0000256" key="13">
    <source>
        <dbReference type="SAM" id="Phobius"/>
    </source>
</evidence>
<evidence type="ECO:0000256" key="6">
    <source>
        <dbReference type="ARBA" id="ARBA00022692"/>
    </source>
</evidence>
<comment type="subcellular location">
    <subcellularLocation>
        <location evidence="2">Cell membrane</location>
        <topology evidence="2">Multi-pass membrane protein</topology>
    </subcellularLocation>
</comment>
<dbReference type="RefSeq" id="WP_204006464.1">
    <property type="nucleotide sequence ID" value="NZ_BOPG01000067.1"/>
</dbReference>
<dbReference type="GO" id="GO:0008237">
    <property type="term" value="F:metallopeptidase activity"/>
    <property type="evidence" value="ECO:0007669"/>
    <property type="project" value="UniProtKB-KW"/>
</dbReference>
<evidence type="ECO:0000256" key="3">
    <source>
        <dbReference type="ARBA" id="ARBA00007931"/>
    </source>
</evidence>
<feature type="transmembrane region" description="Helical" evidence="13">
    <location>
        <begin position="15"/>
        <end position="33"/>
    </location>
</feature>
<sequence length="255" mass="27958">MYQVNVPRAAFRPSAIFLAIVALFATAGVMLWMGFGHSGINVFLFVVAGWLVSLCLHEYAHALTAYRGGDHGVAGRGYLTLNPLKYSHVLLSVILPVLFVILGGIGLPGGAVWVDKHRLRGKGWDSFVSFAGPAMNILFALVLTVPFAIGVDLDAHFEFWAAVAFLAFLQITASLLNLLPIPGIDGGNLVEPWLPPDWQRGFAKVAPFGFLLLFALLWEPRINRLFFNVVFGISNALGLPEGLYGDGFRLFRFWL</sequence>
<dbReference type="InterPro" id="IPR044537">
    <property type="entry name" value="Rip2-like"/>
</dbReference>
<dbReference type="EMBL" id="BOPG01000067">
    <property type="protein sequence ID" value="GIJ61493.1"/>
    <property type="molecule type" value="Genomic_DNA"/>
</dbReference>
<feature type="transmembrane region" description="Helical" evidence="13">
    <location>
        <begin position="86"/>
        <end position="107"/>
    </location>
</feature>
<dbReference type="PANTHER" id="PTHR35864:SF1">
    <property type="entry name" value="ZINC METALLOPROTEASE YWHC-RELATED"/>
    <property type="match status" value="1"/>
</dbReference>
<evidence type="ECO:0000256" key="7">
    <source>
        <dbReference type="ARBA" id="ARBA00022723"/>
    </source>
</evidence>
<feature type="transmembrane region" description="Helical" evidence="13">
    <location>
        <begin position="201"/>
        <end position="218"/>
    </location>
</feature>
<dbReference type="Proteomes" id="UP000612585">
    <property type="component" value="Unassembled WGS sequence"/>
</dbReference>
<comment type="caution">
    <text evidence="14">The sequence shown here is derived from an EMBL/GenBank/DDBJ whole genome shotgun (WGS) entry which is preliminary data.</text>
</comment>
<evidence type="ECO:0000256" key="2">
    <source>
        <dbReference type="ARBA" id="ARBA00004651"/>
    </source>
</evidence>
<name>A0A8J3ZHH6_9ACTN</name>
<evidence type="ECO:0000256" key="5">
    <source>
        <dbReference type="ARBA" id="ARBA00022670"/>
    </source>
</evidence>
<comment type="cofactor">
    <cofactor evidence="1">
        <name>Zn(2+)</name>
        <dbReference type="ChEBI" id="CHEBI:29105"/>
    </cofactor>
</comment>
<keyword evidence="11" id="KW-0482">Metalloprotease</keyword>
<feature type="transmembrane region" description="Helical" evidence="13">
    <location>
        <begin position="225"/>
        <end position="245"/>
    </location>
</feature>
<reference evidence="14" key="1">
    <citation type="submission" date="2021-01" db="EMBL/GenBank/DDBJ databases">
        <title>Whole genome shotgun sequence of Virgisporangium aurantiacum NBRC 16421.</title>
        <authorList>
            <person name="Komaki H."/>
            <person name="Tamura T."/>
        </authorList>
    </citation>
    <scope>NUCLEOTIDE SEQUENCE</scope>
    <source>
        <strain evidence="14">NBRC 16421</strain>
    </source>
</reference>
<organism evidence="14 15">
    <name type="scientific">Virgisporangium aurantiacum</name>
    <dbReference type="NCBI Taxonomy" id="175570"/>
    <lineage>
        <taxon>Bacteria</taxon>
        <taxon>Bacillati</taxon>
        <taxon>Actinomycetota</taxon>
        <taxon>Actinomycetes</taxon>
        <taxon>Micromonosporales</taxon>
        <taxon>Micromonosporaceae</taxon>
        <taxon>Virgisporangium</taxon>
    </lineage>
</organism>
<comment type="similarity">
    <text evidence="3">Belongs to the peptidase M50B family.</text>
</comment>
<keyword evidence="8" id="KW-0378">Hydrolase</keyword>
<protein>
    <submittedName>
        <fullName evidence="14">Site-2 protease family protein</fullName>
    </submittedName>
</protein>
<gene>
    <name evidence="14" type="ORF">Vau01_090090</name>
</gene>
<evidence type="ECO:0000256" key="12">
    <source>
        <dbReference type="ARBA" id="ARBA00023136"/>
    </source>
</evidence>
<feature type="transmembrane region" description="Helical" evidence="13">
    <location>
        <begin position="159"/>
        <end position="181"/>
    </location>
</feature>
<feature type="transmembrane region" description="Helical" evidence="13">
    <location>
        <begin position="39"/>
        <end position="57"/>
    </location>
</feature>
<evidence type="ECO:0000313" key="15">
    <source>
        <dbReference type="Proteomes" id="UP000612585"/>
    </source>
</evidence>
<dbReference type="CDD" id="cd06158">
    <property type="entry name" value="S2P-M50_like_1"/>
    <property type="match status" value="1"/>
</dbReference>
<evidence type="ECO:0000256" key="1">
    <source>
        <dbReference type="ARBA" id="ARBA00001947"/>
    </source>
</evidence>
<dbReference type="GO" id="GO:0006508">
    <property type="term" value="P:proteolysis"/>
    <property type="evidence" value="ECO:0007669"/>
    <property type="project" value="UniProtKB-KW"/>
</dbReference>
<evidence type="ECO:0000256" key="11">
    <source>
        <dbReference type="ARBA" id="ARBA00023049"/>
    </source>
</evidence>
<dbReference type="GO" id="GO:0005886">
    <property type="term" value="C:plasma membrane"/>
    <property type="evidence" value="ECO:0007669"/>
    <property type="project" value="UniProtKB-SubCell"/>
</dbReference>
<evidence type="ECO:0000256" key="10">
    <source>
        <dbReference type="ARBA" id="ARBA00022989"/>
    </source>
</evidence>
<keyword evidence="5 14" id="KW-0645">Protease</keyword>
<keyword evidence="4" id="KW-1003">Cell membrane</keyword>
<dbReference type="PANTHER" id="PTHR35864">
    <property type="entry name" value="ZINC METALLOPROTEASE MJ0611-RELATED"/>
    <property type="match status" value="1"/>
</dbReference>
<keyword evidence="9" id="KW-0862">Zinc</keyword>
<evidence type="ECO:0000256" key="9">
    <source>
        <dbReference type="ARBA" id="ARBA00022833"/>
    </source>
</evidence>
<evidence type="ECO:0000256" key="4">
    <source>
        <dbReference type="ARBA" id="ARBA00022475"/>
    </source>
</evidence>
<evidence type="ECO:0000313" key="14">
    <source>
        <dbReference type="EMBL" id="GIJ61493.1"/>
    </source>
</evidence>
<dbReference type="AlphaFoldDB" id="A0A8J3ZHH6"/>
<proteinExistence type="inferred from homology"/>
<feature type="transmembrane region" description="Helical" evidence="13">
    <location>
        <begin position="127"/>
        <end position="147"/>
    </location>
</feature>
<keyword evidence="15" id="KW-1185">Reference proteome</keyword>
<keyword evidence="12 13" id="KW-0472">Membrane</keyword>
<keyword evidence="7" id="KW-0479">Metal-binding</keyword>
<keyword evidence="10 13" id="KW-1133">Transmembrane helix</keyword>